<evidence type="ECO:0000313" key="1">
    <source>
        <dbReference type="EMBL" id="QSG01255.1"/>
    </source>
</evidence>
<evidence type="ECO:0000313" key="2">
    <source>
        <dbReference type="Proteomes" id="UP000663586"/>
    </source>
</evidence>
<protein>
    <submittedName>
        <fullName evidence="1">Uncharacterized protein</fullName>
    </submittedName>
</protein>
<gene>
    <name evidence="1" type="ORF">AArcS_0012</name>
</gene>
<proteinExistence type="predicted"/>
<dbReference type="AlphaFoldDB" id="A0A897MSQ6"/>
<dbReference type="KEGG" id="hara:AArcS_0012"/>
<name>A0A897MSQ6_9EURY</name>
<dbReference type="Proteomes" id="UP000663586">
    <property type="component" value="Chromosome"/>
</dbReference>
<dbReference type="EMBL" id="CP064786">
    <property type="protein sequence ID" value="QSG01255.1"/>
    <property type="molecule type" value="Genomic_DNA"/>
</dbReference>
<accession>A0A897MSQ6</accession>
<reference evidence="1" key="1">
    <citation type="submission" date="2020-11" db="EMBL/GenBank/DDBJ databases">
        <title>Carbohydrate-dependent, anaerobic sulfur respiration: A novel catabolism in halophilic archaea.</title>
        <authorList>
            <person name="Sorokin D.Y."/>
            <person name="Messina E."/>
            <person name="Smedile F."/>
            <person name="La Cono V."/>
            <person name="Hallsworth J.E."/>
            <person name="Yakimov M.M."/>
        </authorList>
    </citation>
    <scope>NUCLEOTIDE SEQUENCE</scope>
    <source>
        <strain evidence="1">AArc-S</strain>
    </source>
</reference>
<keyword evidence="2" id="KW-1185">Reference proteome</keyword>
<organism evidence="1 2">
    <name type="scientific">Natranaeroarchaeum sulfidigenes</name>
    <dbReference type="NCBI Taxonomy" id="2784880"/>
    <lineage>
        <taxon>Archaea</taxon>
        <taxon>Methanobacteriati</taxon>
        <taxon>Methanobacteriota</taxon>
        <taxon>Stenosarchaea group</taxon>
        <taxon>Halobacteria</taxon>
        <taxon>Halobacteriales</taxon>
        <taxon>Natronoarchaeaceae</taxon>
        <taxon>Natranaeroarchaeum</taxon>
    </lineage>
</organism>
<sequence length="76" mass="8996">MICHKEISRDERLFPYGRGSYTDYELGGRHGTKLELVCNRNDMMSMFDFIENCHPDTFLWERPFGSCANCSVLYYQ</sequence>